<dbReference type="InterPro" id="IPR036097">
    <property type="entry name" value="HisK_dim/P_sf"/>
</dbReference>
<dbReference type="PANTHER" id="PTHR43719:SF11">
    <property type="entry name" value="HISTIDINE KINASE_RESPONSE REGULATOR, PUTATIVE-RELATED"/>
    <property type="match status" value="1"/>
</dbReference>
<dbReference type="Gene3D" id="3.30.565.10">
    <property type="entry name" value="Histidine kinase-like ATPase, C-terminal domain"/>
    <property type="match status" value="1"/>
</dbReference>
<dbReference type="Pfam" id="PF01590">
    <property type="entry name" value="GAF"/>
    <property type="match status" value="1"/>
</dbReference>
<dbReference type="Pfam" id="PF00072">
    <property type="entry name" value="Response_reg"/>
    <property type="match status" value="1"/>
</dbReference>
<dbReference type="CDD" id="cd00082">
    <property type="entry name" value="HisKA"/>
    <property type="match status" value="1"/>
</dbReference>
<dbReference type="SMR" id="A0A194VLN6"/>
<feature type="region of interest" description="Disordered" evidence="5">
    <location>
        <begin position="455"/>
        <end position="488"/>
    </location>
</feature>
<dbReference type="GO" id="GO:0000155">
    <property type="term" value="F:phosphorelay sensor kinase activity"/>
    <property type="evidence" value="ECO:0007669"/>
    <property type="project" value="InterPro"/>
</dbReference>
<dbReference type="FunFam" id="1.10.287.130:FF:000023">
    <property type="entry name" value="Sensor histidine kinase/response regulator, putative"/>
    <property type="match status" value="1"/>
</dbReference>
<feature type="modified residue" description="4-aspartylphosphate" evidence="4">
    <location>
        <position position="1159"/>
    </location>
</feature>
<dbReference type="InterPro" id="IPR001789">
    <property type="entry name" value="Sig_transdc_resp-reg_receiver"/>
</dbReference>
<dbReference type="SMART" id="SM00448">
    <property type="entry name" value="REC"/>
    <property type="match status" value="1"/>
</dbReference>
<dbReference type="Gene3D" id="3.40.50.2300">
    <property type="match status" value="1"/>
</dbReference>
<dbReference type="Pfam" id="PF02518">
    <property type="entry name" value="HATPase_c"/>
    <property type="match status" value="1"/>
</dbReference>
<evidence type="ECO:0000259" key="6">
    <source>
        <dbReference type="PROSITE" id="PS50109"/>
    </source>
</evidence>
<dbReference type="InterPro" id="IPR029016">
    <property type="entry name" value="GAF-like_dom_sf"/>
</dbReference>
<dbReference type="InterPro" id="IPR050956">
    <property type="entry name" value="2C_system_His_kinase"/>
</dbReference>
<feature type="domain" description="Response regulatory" evidence="7">
    <location>
        <begin position="1098"/>
        <end position="1230"/>
    </location>
</feature>
<dbReference type="InterPro" id="IPR003594">
    <property type="entry name" value="HATPase_dom"/>
</dbReference>
<proteinExistence type="predicted"/>
<dbReference type="InterPro" id="IPR036890">
    <property type="entry name" value="HATPase_C_sf"/>
</dbReference>
<evidence type="ECO:0000313" key="9">
    <source>
        <dbReference type="Proteomes" id="UP000078559"/>
    </source>
</evidence>
<dbReference type="AlphaFoldDB" id="A0A194VLN6"/>
<accession>A0A194VLN6</accession>
<keyword evidence="3" id="KW-0418">Kinase</keyword>
<dbReference type="InterPro" id="IPR011006">
    <property type="entry name" value="CheY-like_superfamily"/>
</dbReference>
<dbReference type="SUPFAM" id="SSF52172">
    <property type="entry name" value="CheY-like"/>
    <property type="match status" value="1"/>
</dbReference>
<dbReference type="FunFam" id="3.30.450.40:FF:000083">
    <property type="entry name" value="Sensor histidine kinase/response regulator, putative (AFU_orthologue AFUA_4G00660)"/>
    <property type="match status" value="1"/>
</dbReference>
<gene>
    <name evidence="8" type="ORF">VM1G_00880</name>
</gene>
<dbReference type="SMART" id="SM00387">
    <property type="entry name" value="HATPase_c"/>
    <property type="match status" value="1"/>
</dbReference>
<keyword evidence="1 4" id="KW-0597">Phosphoprotein</keyword>
<evidence type="ECO:0000256" key="1">
    <source>
        <dbReference type="ARBA" id="ARBA00022553"/>
    </source>
</evidence>
<keyword evidence="2" id="KW-0808">Transferase</keyword>
<protein>
    <submittedName>
        <fullName evidence="8">Sensor protein GacS</fullName>
    </submittedName>
</protein>
<dbReference type="SMART" id="SM00388">
    <property type="entry name" value="HisKA"/>
    <property type="match status" value="1"/>
</dbReference>
<evidence type="ECO:0000259" key="7">
    <source>
        <dbReference type="PROSITE" id="PS50110"/>
    </source>
</evidence>
<dbReference type="SUPFAM" id="SSF47384">
    <property type="entry name" value="Homodimeric domain of signal transducing histidine kinase"/>
    <property type="match status" value="1"/>
</dbReference>
<sequence length="1232" mass="134945">MRPEAARERDLHRYYQPWKTAQNNLTGIRPTDHSNAWSLTYEGYKPRASGDKALTAFAQLATLRLNCRRAMISLIDSHQQFIIAEATKTLSLVSDERHKPGDEVWLGNTIVKREAAVCYHTFKSTYTAKDGNGEAYTTEALVVPDMRLDERFKDRTYVRGSPGVIFYAGVPIKTKAGHKIGVYAMSDEEPRSGLTVDELVFMEDVAETVMEHLELAKDRDARMNGERMVKGLADFIEGGEGDEEPVVGLGANTVLISDTSAEDHKASPKMSAVMRQQTENAKRMLDDLDEVTGRPLQEGTKKEPKPSKAKRTTAHGSDDDSEKLLARAARIIRISTEADGVVFFNTASPNLQGLGRQKMPVENTDLSSGMTSGDDKPGESAFLTDSGEELRALNGGTSTRRALCEVMGLSVAQQEQLGKLQPKDFVMTADSMEKYIKRFPQGKFFSFTDTGIGVSSGDELSSEDKAEERKAHPHGKPATARPEMKAGPRRERLVPTELLKTLPGIRSLIFLPLWDFADAKYFAGCFIWTSTAGRLLNPENELPYLKAFGNCIMSEISRVKAERSDVAKSTFIASISHELRSPLHGILGSVEFLHETAVSAYQEGLFTSIETCGKTLLDTIDHVLDYAKINKLRKSSGGKRRAYARHGHKRDKGGSIVGLTSEFDLAILVEEVVDAVTAGHAFRRVHQGTALDDGSTGGIASGAPLEVTNSTKSALDPVVVLKITPRRNWFVRTQPGAVRRIVMNLLGNALKYTDTGFVAVSLTMEPDEQNNLKARLRFTDSGRGMSLEFQRTRLFSPFSQEDPFATGTGLGLSIVRKIVEALDGDITINSTQHMGTEVNVVLTLPMVDEKPEQHHIDPETCSTKGTKICIISPSNLTPDIGVSTSDALQKGFCYLQDTLQDEFKEWFGMEVMEWPEPATLANTGQAAEAHAPDFMLYPLAPTSTDALLKWLPRAPPSKATVPVIVMCSNAGQASDFRTNVAGRLLEKGIQAIPITQPLGPRKLANVFQKLGSGPQARQSNGMLDLTRQRIVLGRKESDPESMRRERDKLKNPSIANIASERAVLSRSLSAPPNAFPDVLPVAASAAKEVDVKPAFRPHILLVDDNEINLKLLVMFIKKQNISYVTANNGLVALETYKSSYKAVASAEHAPPPFTHVLMDLSMPVMDGLTSTRKIRAFEAAQNIWPPSVIIALTGLASAEAQEDALSAGINNFLVKPVKFGELKKLLKEPGGS</sequence>
<evidence type="ECO:0000313" key="8">
    <source>
        <dbReference type="EMBL" id="KUI65091.1"/>
    </source>
</evidence>
<dbReference type="InterPro" id="IPR003018">
    <property type="entry name" value="GAF"/>
</dbReference>
<evidence type="ECO:0000256" key="3">
    <source>
        <dbReference type="ARBA" id="ARBA00022777"/>
    </source>
</evidence>
<feature type="domain" description="Histidine kinase" evidence="6">
    <location>
        <begin position="574"/>
        <end position="846"/>
    </location>
</feature>
<dbReference type="InterPro" id="IPR003661">
    <property type="entry name" value="HisK_dim/P_dom"/>
</dbReference>
<evidence type="ECO:0000256" key="4">
    <source>
        <dbReference type="PROSITE-ProRule" id="PRU00169"/>
    </source>
</evidence>
<dbReference type="OrthoDB" id="303614at2759"/>
<dbReference type="PROSITE" id="PS50110">
    <property type="entry name" value="RESPONSE_REGULATORY"/>
    <property type="match status" value="1"/>
</dbReference>
<organism evidence="8 9">
    <name type="scientific">Cytospora mali</name>
    <name type="common">Apple Valsa canker fungus</name>
    <name type="synonym">Valsa mali</name>
    <dbReference type="NCBI Taxonomy" id="578113"/>
    <lineage>
        <taxon>Eukaryota</taxon>
        <taxon>Fungi</taxon>
        <taxon>Dikarya</taxon>
        <taxon>Ascomycota</taxon>
        <taxon>Pezizomycotina</taxon>
        <taxon>Sordariomycetes</taxon>
        <taxon>Sordariomycetidae</taxon>
        <taxon>Diaporthales</taxon>
        <taxon>Cytosporaceae</taxon>
        <taxon>Cytospora</taxon>
    </lineage>
</organism>
<keyword evidence="9" id="KW-1185">Reference proteome</keyword>
<dbReference type="SUPFAM" id="SSF55874">
    <property type="entry name" value="ATPase domain of HSP90 chaperone/DNA topoisomerase II/histidine kinase"/>
    <property type="match status" value="1"/>
</dbReference>
<dbReference type="Pfam" id="PF00512">
    <property type="entry name" value="HisKA"/>
    <property type="match status" value="1"/>
</dbReference>
<dbReference type="InterPro" id="IPR004358">
    <property type="entry name" value="Sig_transdc_His_kin-like_C"/>
</dbReference>
<dbReference type="CDD" id="cd17546">
    <property type="entry name" value="REC_hyHK_CKI1_RcsC-like"/>
    <property type="match status" value="1"/>
</dbReference>
<dbReference type="Gene3D" id="1.10.287.130">
    <property type="match status" value="1"/>
</dbReference>
<dbReference type="SUPFAM" id="SSF55781">
    <property type="entry name" value="GAF domain-like"/>
    <property type="match status" value="1"/>
</dbReference>
<name>A0A194VLN6_CYTMA</name>
<dbReference type="Proteomes" id="UP000078559">
    <property type="component" value="Chromosome 1"/>
</dbReference>
<dbReference type="EMBL" id="CM003098">
    <property type="protein sequence ID" value="KUI65091.1"/>
    <property type="molecule type" value="Genomic_DNA"/>
</dbReference>
<evidence type="ECO:0000256" key="2">
    <source>
        <dbReference type="ARBA" id="ARBA00022679"/>
    </source>
</evidence>
<dbReference type="Gene3D" id="3.30.450.40">
    <property type="match status" value="1"/>
</dbReference>
<feature type="region of interest" description="Disordered" evidence="5">
    <location>
        <begin position="288"/>
        <end position="321"/>
    </location>
</feature>
<dbReference type="PROSITE" id="PS50109">
    <property type="entry name" value="HIS_KIN"/>
    <property type="match status" value="1"/>
</dbReference>
<dbReference type="PRINTS" id="PR00344">
    <property type="entry name" value="BCTRLSENSOR"/>
</dbReference>
<reference evidence="8" key="1">
    <citation type="submission" date="2014-12" db="EMBL/GenBank/DDBJ databases">
        <title>Genome Sequence of Valsa Canker Pathogens Uncovers a Specific Adaption of Colonization on Woody Bark.</title>
        <authorList>
            <person name="Yin Z."/>
            <person name="Liu H."/>
            <person name="Gao X."/>
            <person name="Li Z."/>
            <person name="Song N."/>
            <person name="Ke X."/>
            <person name="Dai Q."/>
            <person name="Wu Y."/>
            <person name="Sun Y."/>
            <person name="Xu J.-R."/>
            <person name="Kang Z.K."/>
            <person name="Wang L."/>
            <person name="Huang L."/>
        </authorList>
    </citation>
    <scope>NUCLEOTIDE SEQUENCE [LARGE SCALE GENOMIC DNA]</scope>
    <source>
        <strain evidence="8">03-8</strain>
    </source>
</reference>
<dbReference type="PANTHER" id="PTHR43719">
    <property type="entry name" value="TWO-COMPONENT HISTIDINE KINASE"/>
    <property type="match status" value="1"/>
</dbReference>
<evidence type="ECO:0000256" key="5">
    <source>
        <dbReference type="SAM" id="MobiDB-lite"/>
    </source>
</evidence>
<dbReference type="InterPro" id="IPR005467">
    <property type="entry name" value="His_kinase_dom"/>
</dbReference>